<dbReference type="GO" id="GO:0005829">
    <property type="term" value="C:cytosol"/>
    <property type="evidence" value="ECO:0007669"/>
    <property type="project" value="TreeGrafter"/>
</dbReference>
<dbReference type="EMBL" id="BAUW01000048">
    <property type="protein sequence ID" value="GAE46607.1"/>
    <property type="molecule type" value="Genomic_DNA"/>
</dbReference>
<evidence type="ECO:0000256" key="2">
    <source>
        <dbReference type="ARBA" id="ARBA00022705"/>
    </source>
</evidence>
<dbReference type="PANTHER" id="PTHR23389">
    <property type="entry name" value="CHROMOSOME TRANSMISSION FIDELITY FACTOR 18"/>
    <property type="match status" value="1"/>
</dbReference>
<evidence type="ECO:0000256" key="5">
    <source>
        <dbReference type="ARBA" id="ARBA00022833"/>
    </source>
</evidence>
<keyword evidence="11" id="KW-1185">Reference proteome</keyword>
<keyword evidence="3" id="KW-0479">Metal-binding</keyword>
<dbReference type="Proteomes" id="UP000018949">
    <property type="component" value="Unassembled WGS sequence"/>
</dbReference>
<reference evidence="10 11" key="1">
    <citation type="submission" date="2013-12" db="EMBL/GenBank/DDBJ databases">
        <title>NBRP : Genome information of microbial organism related human and environment.</title>
        <authorList>
            <person name="Hattori M."/>
            <person name="Oshima K."/>
            <person name="Inaba H."/>
            <person name="Suda W."/>
            <person name="Sakamoto M."/>
            <person name="Iino T."/>
            <person name="Kitahara M."/>
            <person name="Oshida Y."/>
            <person name="Iida T."/>
            <person name="Kudo T."/>
            <person name="Itoh T."/>
            <person name="Ahmed I."/>
            <person name="Ohkuma M."/>
        </authorList>
    </citation>
    <scope>NUCLEOTIDE SEQUENCE [LARGE SCALE GENOMIC DNA]</scope>
    <source>
        <strain evidence="10 11">JCM 21738</strain>
    </source>
</reference>
<dbReference type="GO" id="GO:0006260">
    <property type="term" value="P:DNA replication"/>
    <property type="evidence" value="ECO:0007669"/>
    <property type="project" value="UniProtKB-KW"/>
</dbReference>
<evidence type="ECO:0000313" key="11">
    <source>
        <dbReference type="Proteomes" id="UP000018949"/>
    </source>
</evidence>
<dbReference type="AlphaFoldDB" id="W4RR61"/>
<evidence type="ECO:0000256" key="6">
    <source>
        <dbReference type="ARBA" id="ARBA00022842"/>
    </source>
</evidence>
<dbReference type="InterPro" id="IPR018239">
    <property type="entry name" value="DNA_ligase_AS"/>
</dbReference>
<sequence length="265" mass="29901">MDFQSAEKKAKDLQNLLNQYAYEYYVLDQPSVPDAEYDRLLRELIEIEEQFPELQTPDSPTQRVGGEILTMFNKVQHAIPMLSLGNAFNEDDLRDFDRRVRQGVGDNVSYVCELKIDGLAVSLIYEDGLLIRGATRGDGTTGEDITSNLRTIRSLPIRLIEKVSLEVRGEAFMPKKSFEALNKARTEREEEPFANPRNAAAGSLRQLDPKIAASRNLDVFLYGIANVGDTGIRAHSEGLDYLEKLGFKRIKSAEKWIASRVLLTM</sequence>
<organism evidence="10 11">
    <name type="scientific">Mesobacillus boroniphilus JCM 21738</name>
    <dbReference type="NCBI Taxonomy" id="1294265"/>
    <lineage>
        <taxon>Bacteria</taxon>
        <taxon>Bacillati</taxon>
        <taxon>Bacillota</taxon>
        <taxon>Bacilli</taxon>
        <taxon>Bacillales</taxon>
        <taxon>Bacillaceae</taxon>
        <taxon>Mesobacillus</taxon>
    </lineage>
</organism>
<evidence type="ECO:0000313" key="10">
    <source>
        <dbReference type="EMBL" id="GAE46607.1"/>
    </source>
</evidence>
<comment type="caution">
    <text evidence="10">The sequence shown here is derived from an EMBL/GenBank/DDBJ whole genome shotgun (WGS) entry which is preliminary data.</text>
</comment>
<dbReference type="GO" id="GO:0046872">
    <property type="term" value="F:metal ion binding"/>
    <property type="evidence" value="ECO:0007669"/>
    <property type="project" value="UniProtKB-KW"/>
</dbReference>
<evidence type="ECO:0000259" key="9">
    <source>
        <dbReference type="SMART" id="SM00532"/>
    </source>
</evidence>
<dbReference type="PROSITE" id="PS01055">
    <property type="entry name" value="DNA_LIGASE_N1"/>
    <property type="match status" value="1"/>
</dbReference>
<keyword evidence="5" id="KW-0862">Zinc</keyword>
<dbReference type="Gene3D" id="3.30.470.30">
    <property type="entry name" value="DNA ligase/mRNA capping enzyme"/>
    <property type="match status" value="1"/>
</dbReference>
<evidence type="ECO:0000256" key="7">
    <source>
        <dbReference type="ARBA" id="ARBA00023027"/>
    </source>
</evidence>
<gene>
    <name evidence="10" type="ORF">JCM21738_3522</name>
</gene>
<name>W4RR61_9BACI</name>
<dbReference type="InterPro" id="IPR013840">
    <property type="entry name" value="DNAligase_N"/>
</dbReference>
<evidence type="ECO:0000256" key="4">
    <source>
        <dbReference type="ARBA" id="ARBA00022763"/>
    </source>
</evidence>
<dbReference type="InterPro" id="IPR013839">
    <property type="entry name" value="DNAligase_adenylation"/>
</dbReference>
<keyword evidence="2" id="KW-0235">DNA replication</keyword>
<keyword evidence="6" id="KW-0460">Magnesium</keyword>
<feature type="domain" description="NAD-dependent DNA ligase N-terminal" evidence="9">
    <location>
        <begin position="5"/>
        <end position="264"/>
    </location>
</feature>
<keyword evidence="8" id="KW-0234">DNA repair</keyword>
<keyword evidence="1 10" id="KW-0436">Ligase</keyword>
<keyword evidence="7" id="KW-0520">NAD</keyword>
<dbReference type="Gene3D" id="1.10.287.610">
    <property type="entry name" value="Helix hairpin bin"/>
    <property type="match status" value="1"/>
</dbReference>
<dbReference type="FunFam" id="1.10.287.610:FF:000002">
    <property type="entry name" value="DNA ligase"/>
    <property type="match status" value="1"/>
</dbReference>
<dbReference type="CDD" id="cd00114">
    <property type="entry name" value="LIGANc"/>
    <property type="match status" value="1"/>
</dbReference>
<dbReference type="eggNOG" id="COG0272">
    <property type="taxonomic scope" value="Bacteria"/>
</dbReference>
<evidence type="ECO:0000256" key="3">
    <source>
        <dbReference type="ARBA" id="ARBA00022723"/>
    </source>
</evidence>
<dbReference type="GO" id="GO:0006281">
    <property type="term" value="P:DNA repair"/>
    <property type="evidence" value="ECO:0007669"/>
    <property type="project" value="UniProtKB-KW"/>
</dbReference>
<dbReference type="Pfam" id="PF01653">
    <property type="entry name" value="DNA_ligase_aden"/>
    <property type="match status" value="1"/>
</dbReference>
<dbReference type="SMART" id="SM00532">
    <property type="entry name" value="LIGANc"/>
    <property type="match status" value="1"/>
</dbReference>
<keyword evidence="4" id="KW-0227">DNA damage</keyword>
<dbReference type="PANTHER" id="PTHR23389:SF9">
    <property type="entry name" value="DNA LIGASE"/>
    <property type="match status" value="1"/>
</dbReference>
<dbReference type="SUPFAM" id="SSF56091">
    <property type="entry name" value="DNA ligase/mRNA capping enzyme, catalytic domain"/>
    <property type="match status" value="1"/>
</dbReference>
<proteinExistence type="predicted"/>
<accession>W4RR61</accession>
<dbReference type="GO" id="GO:0003911">
    <property type="term" value="F:DNA ligase (NAD+) activity"/>
    <property type="evidence" value="ECO:0007669"/>
    <property type="project" value="InterPro"/>
</dbReference>
<evidence type="ECO:0000256" key="8">
    <source>
        <dbReference type="ARBA" id="ARBA00023204"/>
    </source>
</evidence>
<protein>
    <submittedName>
        <fullName evidence="10">DNA ligase</fullName>
    </submittedName>
</protein>
<evidence type="ECO:0000256" key="1">
    <source>
        <dbReference type="ARBA" id="ARBA00022598"/>
    </source>
</evidence>